<dbReference type="InterPro" id="IPR031437">
    <property type="entry name" value="Ig_TMEM132_4th"/>
</dbReference>
<name>A0ABV0PUX9_9TELE</name>
<gene>
    <name evidence="3" type="ORF">GOODEAATRI_002443</name>
</gene>
<organism evidence="3 4">
    <name type="scientific">Goodea atripinnis</name>
    <dbReference type="NCBI Taxonomy" id="208336"/>
    <lineage>
        <taxon>Eukaryota</taxon>
        <taxon>Metazoa</taxon>
        <taxon>Chordata</taxon>
        <taxon>Craniata</taxon>
        <taxon>Vertebrata</taxon>
        <taxon>Euteleostomi</taxon>
        <taxon>Actinopterygii</taxon>
        <taxon>Neopterygii</taxon>
        <taxon>Teleostei</taxon>
        <taxon>Neoteleostei</taxon>
        <taxon>Acanthomorphata</taxon>
        <taxon>Ovalentaria</taxon>
        <taxon>Atherinomorphae</taxon>
        <taxon>Cyprinodontiformes</taxon>
        <taxon>Goodeidae</taxon>
        <taxon>Goodea</taxon>
    </lineage>
</organism>
<evidence type="ECO:0008006" key="5">
    <source>
        <dbReference type="Google" id="ProtNLM"/>
    </source>
</evidence>
<dbReference type="Pfam" id="PF16070">
    <property type="entry name" value="Ig_TMEM132_4th"/>
    <property type="match status" value="1"/>
</dbReference>
<feature type="domain" description="Transmembrane protein family 132 fourth" evidence="1">
    <location>
        <begin position="66"/>
        <end position="122"/>
    </location>
</feature>
<comment type="caution">
    <text evidence="3">The sequence shown here is derived from an EMBL/GenBank/DDBJ whole genome shotgun (WGS) entry which is preliminary data.</text>
</comment>
<accession>A0ABV0PUX9</accession>
<dbReference type="PANTHER" id="PTHR13388:SF25">
    <property type="entry name" value="SI:DKEY-112M2.1"/>
    <property type="match status" value="1"/>
</dbReference>
<keyword evidence="4" id="KW-1185">Reference proteome</keyword>
<dbReference type="EMBL" id="JAHRIO010090047">
    <property type="protein sequence ID" value="MEQ2187223.1"/>
    <property type="molecule type" value="Genomic_DNA"/>
</dbReference>
<dbReference type="InterPro" id="IPR026307">
    <property type="entry name" value="TMEM132"/>
</dbReference>
<protein>
    <recommendedName>
        <fullName evidence="5">Transmembrane protein family 132 middle domain-containing protein</fullName>
    </recommendedName>
</protein>
<dbReference type="InterPro" id="IPR055421">
    <property type="entry name" value="TMEM132_3rd"/>
</dbReference>
<proteinExistence type="predicted"/>
<dbReference type="Pfam" id="PF23039">
    <property type="entry name" value="TMEM132_3rd"/>
    <property type="match status" value="1"/>
</dbReference>
<dbReference type="PANTHER" id="PTHR13388">
    <property type="entry name" value="DETONATOR, ISOFORM E"/>
    <property type="match status" value="1"/>
</dbReference>
<reference evidence="3 4" key="1">
    <citation type="submission" date="2021-06" db="EMBL/GenBank/DDBJ databases">
        <authorList>
            <person name="Palmer J.M."/>
        </authorList>
    </citation>
    <scope>NUCLEOTIDE SEQUENCE [LARGE SCALE GENOMIC DNA]</scope>
    <source>
        <strain evidence="3 4">GA_2019</strain>
        <tissue evidence="3">Muscle</tissue>
    </source>
</reference>
<dbReference type="Proteomes" id="UP001476798">
    <property type="component" value="Unassembled WGS sequence"/>
</dbReference>
<sequence>MFAPCLFHRVEAVGYQHVLQVDLEVNGLMLTQGSREVTWQVEYPLTRTLTSEVRTLIRLAPQDLGGIVPLAMDTEILNTAVLTGRTVAVPVKVVTVGTDGAVSDVTESVECKSTDEQVIKVSGL</sequence>
<feature type="domain" description="Transmembrane protein TMEM132 cohesin-like" evidence="2">
    <location>
        <begin position="14"/>
        <end position="64"/>
    </location>
</feature>
<evidence type="ECO:0000259" key="2">
    <source>
        <dbReference type="Pfam" id="PF23039"/>
    </source>
</evidence>
<evidence type="ECO:0000313" key="4">
    <source>
        <dbReference type="Proteomes" id="UP001476798"/>
    </source>
</evidence>
<evidence type="ECO:0000259" key="1">
    <source>
        <dbReference type="Pfam" id="PF16070"/>
    </source>
</evidence>
<evidence type="ECO:0000313" key="3">
    <source>
        <dbReference type="EMBL" id="MEQ2187223.1"/>
    </source>
</evidence>